<protein>
    <submittedName>
        <fullName evidence="1">16770_t:CDS:1</fullName>
    </submittedName>
</protein>
<keyword evidence="2" id="KW-1185">Reference proteome</keyword>
<dbReference type="EMBL" id="CAMKVN010006137">
    <property type="protein sequence ID" value="CAI2189934.1"/>
    <property type="molecule type" value="Genomic_DNA"/>
</dbReference>
<dbReference type="OrthoDB" id="2403345at2759"/>
<proteinExistence type="predicted"/>
<evidence type="ECO:0000313" key="1">
    <source>
        <dbReference type="EMBL" id="CAI2189934.1"/>
    </source>
</evidence>
<organism evidence="1 2">
    <name type="scientific">Funneliformis geosporum</name>
    <dbReference type="NCBI Taxonomy" id="1117311"/>
    <lineage>
        <taxon>Eukaryota</taxon>
        <taxon>Fungi</taxon>
        <taxon>Fungi incertae sedis</taxon>
        <taxon>Mucoromycota</taxon>
        <taxon>Glomeromycotina</taxon>
        <taxon>Glomeromycetes</taxon>
        <taxon>Glomerales</taxon>
        <taxon>Glomeraceae</taxon>
        <taxon>Funneliformis</taxon>
    </lineage>
</organism>
<comment type="caution">
    <text evidence="1">The sequence shown here is derived from an EMBL/GenBank/DDBJ whole genome shotgun (WGS) entry which is preliminary data.</text>
</comment>
<feature type="non-terminal residue" evidence="1">
    <location>
        <position position="531"/>
    </location>
</feature>
<dbReference type="Proteomes" id="UP001153678">
    <property type="component" value="Unassembled WGS sequence"/>
</dbReference>
<name>A0A9W4T1X4_9GLOM</name>
<dbReference type="AlphaFoldDB" id="A0A9W4T1X4"/>
<evidence type="ECO:0000313" key="2">
    <source>
        <dbReference type="Proteomes" id="UP001153678"/>
    </source>
</evidence>
<gene>
    <name evidence="1" type="ORF">FWILDA_LOCUS14325</name>
</gene>
<accession>A0A9W4T1X4</accession>
<sequence>YWETVSTPTLLSFLEYRKKAVTERLFKEQEHLRYQKDLETIVSFYVVGTNWSNIATLAINNLKNEKTSSQVNDFWSLELEGFNYEAVTSVEQKKLELLKTCGKIQAYQTGNNYLLRTSTIVEKMNLNNLDESSDGHDNIINHPNDIISMKNPFLENSQINVNTGRTMTELETINSQSIGKRAHKDEDHDVTKNIFVDYSKHTLLKTYCKLLFDLQDHHLEEDSQRARHLAIMLEWHVVDYELFNEAGWIENPLLINVSVPCFCFKLVSDVLRQHSNYRLHQAVEILQKLEAKNIIRNNDYDWIPSFTLIKRIFGQGMNDQCYKIDVLTVISVLSTLILYTSTSCGGAGNPPPENHIKSELWASIFSKAFILHDANFVPVWELHHLISGNSVKRNGHEIHKDNIVVVAEAVYEFNRILSLSQNPSEEEVNKARIHIGLVNGTTINFSTIRPIYNQEKSTFIYACENSVLSYNLKTEDIETCIQNVLRLVTYLRETICADALPKLPVEAVKSRISETKFTPRVKRQRNVCPSE</sequence>
<reference evidence="1" key="1">
    <citation type="submission" date="2022-08" db="EMBL/GenBank/DDBJ databases">
        <authorList>
            <person name="Kallberg Y."/>
            <person name="Tangrot J."/>
            <person name="Rosling A."/>
        </authorList>
    </citation>
    <scope>NUCLEOTIDE SEQUENCE</scope>
    <source>
        <strain evidence="1">Wild A</strain>
    </source>
</reference>